<dbReference type="SUPFAM" id="SSF46894">
    <property type="entry name" value="C-terminal effector domain of the bipartite response regulators"/>
    <property type="match status" value="1"/>
</dbReference>
<organism evidence="2 3">
    <name type="scientific">Actinoplanes sichuanensis</name>
    <dbReference type="NCBI Taxonomy" id="512349"/>
    <lineage>
        <taxon>Bacteria</taxon>
        <taxon>Bacillati</taxon>
        <taxon>Actinomycetota</taxon>
        <taxon>Actinomycetes</taxon>
        <taxon>Micromonosporales</taxon>
        <taxon>Micromonosporaceae</taxon>
        <taxon>Actinoplanes</taxon>
    </lineage>
</organism>
<dbReference type="EMBL" id="JBHTMK010000053">
    <property type="protein sequence ID" value="MFD1371823.1"/>
    <property type="molecule type" value="Genomic_DNA"/>
</dbReference>
<dbReference type="Proteomes" id="UP001597183">
    <property type="component" value="Unassembled WGS sequence"/>
</dbReference>
<protein>
    <recommendedName>
        <fullName evidence="4">HTH luxR-type domain-containing protein</fullName>
    </recommendedName>
</protein>
<evidence type="ECO:0008006" key="4">
    <source>
        <dbReference type="Google" id="ProtNLM"/>
    </source>
</evidence>
<dbReference type="InterPro" id="IPR036388">
    <property type="entry name" value="WH-like_DNA-bd_sf"/>
</dbReference>
<name>A0ABW4ANF4_9ACTN</name>
<accession>A0ABW4ANF4</accession>
<dbReference type="InterPro" id="IPR016032">
    <property type="entry name" value="Sig_transdc_resp-reg_C-effctor"/>
</dbReference>
<sequence length="103" mass="11260">MTGSRETSRQALPEHLAEVLDQLASGATDLAACRKLGVSGRTYSRRVSELLDHLGVASRFQAGIVAARLGLAHDPAPQRTNSRMIRPEYLPHVHHRNTGAPER</sequence>
<gene>
    <name evidence="2" type="ORF">ACFQ5G_41405</name>
</gene>
<proteinExistence type="predicted"/>
<feature type="region of interest" description="Disordered" evidence="1">
    <location>
        <begin position="74"/>
        <end position="103"/>
    </location>
</feature>
<evidence type="ECO:0000256" key="1">
    <source>
        <dbReference type="SAM" id="MobiDB-lite"/>
    </source>
</evidence>
<keyword evidence="3" id="KW-1185">Reference proteome</keyword>
<comment type="caution">
    <text evidence="2">The sequence shown here is derived from an EMBL/GenBank/DDBJ whole genome shotgun (WGS) entry which is preliminary data.</text>
</comment>
<evidence type="ECO:0000313" key="2">
    <source>
        <dbReference type="EMBL" id="MFD1371823.1"/>
    </source>
</evidence>
<evidence type="ECO:0000313" key="3">
    <source>
        <dbReference type="Proteomes" id="UP001597183"/>
    </source>
</evidence>
<reference evidence="3" key="1">
    <citation type="journal article" date="2019" name="Int. J. Syst. Evol. Microbiol.">
        <title>The Global Catalogue of Microorganisms (GCM) 10K type strain sequencing project: providing services to taxonomists for standard genome sequencing and annotation.</title>
        <authorList>
            <consortium name="The Broad Institute Genomics Platform"/>
            <consortium name="The Broad Institute Genome Sequencing Center for Infectious Disease"/>
            <person name="Wu L."/>
            <person name="Ma J."/>
        </authorList>
    </citation>
    <scope>NUCLEOTIDE SEQUENCE [LARGE SCALE GENOMIC DNA]</scope>
    <source>
        <strain evidence="3">CCM 7526</strain>
    </source>
</reference>
<dbReference type="RefSeq" id="WP_317786930.1">
    <property type="nucleotide sequence ID" value="NZ_AP028461.1"/>
</dbReference>
<dbReference type="Gene3D" id="1.10.10.10">
    <property type="entry name" value="Winged helix-like DNA-binding domain superfamily/Winged helix DNA-binding domain"/>
    <property type="match status" value="1"/>
</dbReference>